<dbReference type="InterPro" id="IPR017972">
    <property type="entry name" value="Cyt_P450_CS"/>
</dbReference>
<dbReference type="PRINTS" id="PR00463">
    <property type="entry name" value="EP450I"/>
</dbReference>
<keyword evidence="6" id="KW-0560">Oxidoreductase</keyword>
<keyword evidence="8" id="KW-1133">Transmembrane helix</keyword>
<proteinExistence type="inferred from homology"/>
<evidence type="ECO:0000313" key="10">
    <source>
        <dbReference type="Proteomes" id="UP000294847"/>
    </source>
</evidence>
<evidence type="ECO:0000256" key="4">
    <source>
        <dbReference type="ARBA" id="ARBA00023004"/>
    </source>
</evidence>
<feature type="compositionally biased region" description="Acidic residues" evidence="7">
    <location>
        <begin position="520"/>
        <end position="529"/>
    </location>
</feature>
<reference evidence="9 10" key="1">
    <citation type="journal article" date="2019" name="Mol. Biol. Evol.">
        <title>Blast fungal genomes show frequent chromosomal changes, gene gains and losses, and effector gene turnover.</title>
        <authorList>
            <person name="Gomez Luciano L.B."/>
            <person name="Jason Tsai I."/>
            <person name="Chuma I."/>
            <person name="Tosa Y."/>
            <person name="Chen Y.H."/>
            <person name="Li J.Y."/>
            <person name="Li M.Y."/>
            <person name="Jade Lu M.Y."/>
            <person name="Nakayashiki H."/>
            <person name="Li W.H."/>
        </authorList>
    </citation>
    <scope>NUCLEOTIDE SEQUENCE [LARGE SCALE GENOMIC DNA]</scope>
    <source>
        <strain evidence="9">MZ5-1-6</strain>
    </source>
</reference>
<dbReference type="PANTHER" id="PTHR24305">
    <property type="entry name" value="CYTOCHROME P450"/>
    <property type="match status" value="1"/>
</dbReference>
<dbReference type="AlphaFoldDB" id="A0A4V1C4V4"/>
<dbReference type="Gene3D" id="1.10.630.10">
    <property type="entry name" value="Cytochrome P450"/>
    <property type="match status" value="1"/>
</dbReference>
<feature type="region of interest" description="Disordered" evidence="7">
    <location>
        <begin position="672"/>
        <end position="696"/>
    </location>
</feature>
<dbReference type="PRINTS" id="PR00385">
    <property type="entry name" value="P450"/>
</dbReference>
<protein>
    <submittedName>
        <fullName evidence="9">Uncharacterized protein</fullName>
    </submittedName>
</protein>
<dbReference type="Pfam" id="PF00067">
    <property type="entry name" value="p450"/>
    <property type="match status" value="2"/>
</dbReference>
<gene>
    <name evidence="9" type="ORF">PoMZ_09890</name>
</gene>
<dbReference type="EMBL" id="CP034204">
    <property type="protein sequence ID" value="QBZ54195.1"/>
    <property type="molecule type" value="Genomic_DNA"/>
</dbReference>
<feature type="compositionally biased region" description="Basic and acidic residues" evidence="7">
    <location>
        <begin position="508"/>
        <end position="519"/>
    </location>
</feature>
<evidence type="ECO:0000256" key="8">
    <source>
        <dbReference type="SAM" id="Phobius"/>
    </source>
</evidence>
<dbReference type="PROSITE" id="PS00086">
    <property type="entry name" value="CYTOCHROME_P450"/>
    <property type="match status" value="1"/>
</dbReference>
<evidence type="ECO:0000256" key="1">
    <source>
        <dbReference type="ARBA" id="ARBA00001971"/>
    </source>
</evidence>
<comment type="similarity">
    <text evidence="6">Belongs to the cytochrome P450 family.</text>
</comment>
<dbReference type="InterPro" id="IPR002401">
    <property type="entry name" value="Cyt_P450_E_grp-I"/>
</dbReference>
<feature type="transmembrane region" description="Helical" evidence="8">
    <location>
        <begin position="6"/>
        <end position="26"/>
    </location>
</feature>
<evidence type="ECO:0000256" key="6">
    <source>
        <dbReference type="RuleBase" id="RU000461"/>
    </source>
</evidence>
<keyword evidence="6" id="KW-0503">Monooxygenase</keyword>
<evidence type="ECO:0000256" key="2">
    <source>
        <dbReference type="ARBA" id="ARBA00022617"/>
    </source>
</evidence>
<organism evidence="9 10">
    <name type="scientific">Pyricularia oryzae</name>
    <name type="common">Rice blast fungus</name>
    <name type="synonym">Magnaporthe oryzae</name>
    <dbReference type="NCBI Taxonomy" id="318829"/>
    <lineage>
        <taxon>Eukaryota</taxon>
        <taxon>Fungi</taxon>
        <taxon>Dikarya</taxon>
        <taxon>Ascomycota</taxon>
        <taxon>Pezizomycotina</taxon>
        <taxon>Sordariomycetes</taxon>
        <taxon>Sordariomycetidae</taxon>
        <taxon>Magnaporthales</taxon>
        <taxon>Pyriculariaceae</taxon>
        <taxon>Pyricularia</taxon>
    </lineage>
</organism>
<dbReference type="InterPro" id="IPR036396">
    <property type="entry name" value="Cyt_P450_sf"/>
</dbReference>
<dbReference type="CDD" id="cd11070">
    <property type="entry name" value="CYP56-like"/>
    <property type="match status" value="1"/>
</dbReference>
<dbReference type="InterPro" id="IPR001128">
    <property type="entry name" value="Cyt_P450"/>
</dbReference>
<accession>A0A4V1C4V4</accession>
<keyword evidence="2 5" id="KW-0349">Heme</keyword>
<keyword evidence="8" id="KW-0812">Transmembrane</keyword>
<keyword evidence="3 5" id="KW-0479">Metal-binding</keyword>
<dbReference type="SUPFAM" id="SSF48264">
    <property type="entry name" value="Cytochrome P450"/>
    <property type="match status" value="1"/>
</dbReference>
<evidence type="ECO:0000256" key="7">
    <source>
        <dbReference type="SAM" id="MobiDB-lite"/>
    </source>
</evidence>
<name>A0A4V1C4V4_PYROR</name>
<feature type="region of interest" description="Disordered" evidence="7">
    <location>
        <begin position="495"/>
        <end position="539"/>
    </location>
</feature>
<feature type="binding site" description="axial binding residue" evidence="5">
    <location>
        <position position="559"/>
    </location>
    <ligand>
        <name>heme</name>
        <dbReference type="ChEBI" id="CHEBI:30413"/>
    </ligand>
    <ligandPart>
        <name>Fe</name>
        <dbReference type="ChEBI" id="CHEBI:18248"/>
    </ligandPart>
</feature>
<evidence type="ECO:0000256" key="3">
    <source>
        <dbReference type="ARBA" id="ARBA00022723"/>
    </source>
</evidence>
<evidence type="ECO:0000256" key="5">
    <source>
        <dbReference type="PIRSR" id="PIRSR602401-1"/>
    </source>
</evidence>
<sequence length="696" mass="77932">MSGIRVISAVAVAWALAALFTGFWKLQRNIASAKRTGFNYVICLYAAMPHLCNADELPASVLTKDWAFKIDHGEIWRKLGDTFMVITPWTLIVYTRCPEAIQQITSRRDDFPKAVEQYGVLEMLGANIVTTEGAVWKMHRKVTSSLFNEVSAANAFEETVRQTQSMLRIWRGHSDDDGQDGQVAADGRTISSLAHDTMTLALNIIGTIGFGLRFLWPGEKASDNQDPRMNKYTQSEKDSNYLMTFPNATAGMLENIFAILLVPSIFLRHLPFEWARSAHESNVTYVRYMRELVKDKTEDLHKGVPKTDEHMDIVGALVRAKDDQKKQQDVGKTDIIPPGLQLTDDHIISNAFIMMLAGHETSANMLHFAMTLLAAHPSSQRAMQADLDRLFPDGDEEATGWRFENCINDLLTSMPGAVLNETLRFLPPVVVIPKQVSPSRDQVLRVDGDSVEHVLPAGTIVSVTVVSAARNEKYWPPNEAGESDVHEWIPERWFRASSSSSPPPVETAQRRTGDSRAADEDVTDDEGDGLETTSAGADKPMFRPVRGLFVPFSDGARSCLGRRIARVETVTALAVVFRKYSMELAVDEWADDEAVKRMNDKERAELYHKAIARCMETLKTATSTLTLKLPKDQCVPVRVVRRGKERFQSRQNRVYFGTASPSTRSLDRTALSQHHQPVGSDHLFTRPPEETIPRVY</sequence>
<dbReference type="Proteomes" id="UP000294847">
    <property type="component" value="Chromosome 1"/>
</dbReference>
<feature type="compositionally biased region" description="Basic and acidic residues" evidence="7">
    <location>
        <begin position="683"/>
        <end position="696"/>
    </location>
</feature>
<keyword evidence="4 5" id="KW-0408">Iron</keyword>
<dbReference type="GO" id="GO:0004497">
    <property type="term" value="F:monooxygenase activity"/>
    <property type="evidence" value="ECO:0007669"/>
    <property type="project" value="UniProtKB-KW"/>
</dbReference>
<dbReference type="GO" id="GO:0020037">
    <property type="term" value="F:heme binding"/>
    <property type="evidence" value="ECO:0007669"/>
    <property type="project" value="InterPro"/>
</dbReference>
<dbReference type="GO" id="GO:0005506">
    <property type="term" value="F:iron ion binding"/>
    <property type="evidence" value="ECO:0007669"/>
    <property type="project" value="InterPro"/>
</dbReference>
<dbReference type="GO" id="GO:0016705">
    <property type="term" value="F:oxidoreductase activity, acting on paired donors, with incorporation or reduction of molecular oxygen"/>
    <property type="evidence" value="ECO:0007669"/>
    <property type="project" value="InterPro"/>
</dbReference>
<comment type="cofactor">
    <cofactor evidence="1 5">
        <name>heme</name>
        <dbReference type="ChEBI" id="CHEBI:30413"/>
    </cofactor>
</comment>
<keyword evidence="8" id="KW-0472">Membrane</keyword>
<dbReference type="InterPro" id="IPR050121">
    <property type="entry name" value="Cytochrome_P450_monoxygenase"/>
</dbReference>
<evidence type="ECO:0000313" key="9">
    <source>
        <dbReference type="EMBL" id="QBZ54195.1"/>
    </source>
</evidence>
<dbReference type="PANTHER" id="PTHR24305:SF223">
    <property type="entry name" value="CYTOCHROME P450-DIT2"/>
    <property type="match status" value="1"/>
</dbReference>